<dbReference type="Pfam" id="PF04471">
    <property type="entry name" value="Mrr_cat"/>
    <property type="match status" value="1"/>
</dbReference>
<keyword evidence="3" id="KW-1185">Reference proteome</keyword>
<reference evidence="2 3" key="1">
    <citation type="journal article" date="2019" name="Int. J. Syst. Evol. Microbiol.">
        <title>The Global Catalogue of Microorganisms (GCM) 10K type strain sequencing project: providing services to taxonomists for standard genome sequencing and annotation.</title>
        <authorList>
            <consortium name="The Broad Institute Genomics Platform"/>
            <consortium name="The Broad Institute Genome Sequencing Center for Infectious Disease"/>
            <person name="Wu L."/>
            <person name="Ma J."/>
        </authorList>
    </citation>
    <scope>NUCLEOTIDE SEQUENCE [LARGE SCALE GENOMIC DNA]</scope>
    <source>
        <strain evidence="2 3">JCM 13850</strain>
    </source>
</reference>
<name>A0ABN3AFV1_9ACTN</name>
<feature type="domain" description="Restriction endonuclease type IV Mrr" evidence="1">
    <location>
        <begin position="25"/>
        <end position="125"/>
    </location>
</feature>
<proteinExistence type="predicted"/>
<evidence type="ECO:0000259" key="1">
    <source>
        <dbReference type="Pfam" id="PF04471"/>
    </source>
</evidence>
<evidence type="ECO:0000313" key="2">
    <source>
        <dbReference type="EMBL" id="GAA2166333.1"/>
    </source>
</evidence>
<comment type="caution">
    <text evidence="2">The sequence shown here is derived from an EMBL/GenBank/DDBJ whole genome shotgun (WGS) entry which is preliminary data.</text>
</comment>
<dbReference type="RefSeq" id="WP_344282035.1">
    <property type="nucleotide sequence ID" value="NZ_BAAAMR010000135.1"/>
</dbReference>
<evidence type="ECO:0000313" key="3">
    <source>
        <dbReference type="Proteomes" id="UP001501020"/>
    </source>
</evidence>
<sequence length="178" mass="19857">MAAYSTSRISDLHALSMDKTRSTTVRGRAFEDWFCYLLDQVPGFRTRKDTLNEFHSEEIDIAVANSKLHDMGCFPNLFLVECKNWSDPVDSPTVGAFIDKLANRRIELGILVAANGVTGDPRELTAVYHKASSAQTRGHRLLVITINELLKVTTTQELTTLLIEKLLDVIASGTFRLS</sequence>
<accession>A0ABN3AFV1</accession>
<dbReference type="SUPFAM" id="SSF52980">
    <property type="entry name" value="Restriction endonuclease-like"/>
    <property type="match status" value="1"/>
</dbReference>
<dbReference type="InterPro" id="IPR007560">
    <property type="entry name" value="Restrct_endonuc_IV_Mrr"/>
</dbReference>
<dbReference type="InterPro" id="IPR011335">
    <property type="entry name" value="Restrct_endonuc-II-like"/>
</dbReference>
<organism evidence="2 3">
    <name type="scientific">Actinomadura napierensis</name>
    <dbReference type="NCBI Taxonomy" id="267854"/>
    <lineage>
        <taxon>Bacteria</taxon>
        <taxon>Bacillati</taxon>
        <taxon>Actinomycetota</taxon>
        <taxon>Actinomycetes</taxon>
        <taxon>Streptosporangiales</taxon>
        <taxon>Thermomonosporaceae</taxon>
        <taxon>Actinomadura</taxon>
    </lineage>
</organism>
<gene>
    <name evidence="2" type="ORF">GCM10009727_85810</name>
</gene>
<protein>
    <recommendedName>
        <fullName evidence="1">Restriction endonuclease type IV Mrr domain-containing protein</fullName>
    </recommendedName>
</protein>
<dbReference type="EMBL" id="BAAAMR010000135">
    <property type="protein sequence ID" value="GAA2166333.1"/>
    <property type="molecule type" value="Genomic_DNA"/>
</dbReference>
<dbReference type="Proteomes" id="UP001501020">
    <property type="component" value="Unassembled WGS sequence"/>
</dbReference>